<dbReference type="InterPro" id="IPR036388">
    <property type="entry name" value="WH-like_DNA-bd_sf"/>
</dbReference>
<dbReference type="EMBL" id="BJNQ01000024">
    <property type="protein sequence ID" value="GEC76692.1"/>
    <property type="molecule type" value="Genomic_DNA"/>
</dbReference>
<sequence length="106" mass="11931">MPVKPDPSYDDAVTLVRNRTHLRVVEYIREHPAAYVSDILDGTETPKGTLGRVLRALVELGVLTIDVPPEKRGTGRNYRYTVDETRVRELLTALETELLGDFSPPQ</sequence>
<dbReference type="InterPro" id="IPR036390">
    <property type="entry name" value="WH_DNA-bd_sf"/>
</dbReference>
<name>A0A4Y4BB07_MICMQ</name>
<dbReference type="GO" id="GO:0003677">
    <property type="term" value="F:DNA binding"/>
    <property type="evidence" value="ECO:0007669"/>
    <property type="project" value="InterPro"/>
</dbReference>
<protein>
    <recommendedName>
        <fullName evidence="1">HTH iclR-type domain-containing protein</fullName>
    </recommendedName>
</protein>
<dbReference type="RefSeq" id="WP_141387785.1">
    <property type="nucleotide sequence ID" value="NZ_BJNQ01000024.1"/>
</dbReference>
<evidence type="ECO:0000259" key="1">
    <source>
        <dbReference type="Pfam" id="PF09339"/>
    </source>
</evidence>
<dbReference type="CDD" id="cd00090">
    <property type="entry name" value="HTH_ARSR"/>
    <property type="match status" value="1"/>
</dbReference>
<dbReference type="GO" id="GO:0006355">
    <property type="term" value="P:regulation of DNA-templated transcription"/>
    <property type="evidence" value="ECO:0007669"/>
    <property type="project" value="InterPro"/>
</dbReference>
<reference evidence="2 3" key="1">
    <citation type="submission" date="2019-06" db="EMBL/GenBank/DDBJ databases">
        <title>Whole genome shotgun sequence of Microbacterium liquefaciens NBRC 15037.</title>
        <authorList>
            <person name="Hosoyama A."/>
            <person name="Uohara A."/>
            <person name="Ohji S."/>
            <person name="Ichikawa N."/>
        </authorList>
    </citation>
    <scope>NUCLEOTIDE SEQUENCE [LARGE SCALE GENOMIC DNA]</scope>
    <source>
        <strain evidence="2 3">NBRC 15037</strain>
    </source>
</reference>
<dbReference type="InterPro" id="IPR005471">
    <property type="entry name" value="Tscrpt_reg_IclR_N"/>
</dbReference>
<dbReference type="InterPro" id="IPR011991">
    <property type="entry name" value="ArsR-like_HTH"/>
</dbReference>
<evidence type="ECO:0000313" key="3">
    <source>
        <dbReference type="Proteomes" id="UP000317410"/>
    </source>
</evidence>
<dbReference type="Pfam" id="PF09339">
    <property type="entry name" value="HTH_IclR"/>
    <property type="match status" value="1"/>
</dbReference>
<accession>A0A4Y4BB07</accession>
<gene>
    <name evidence="2" type="ORF">MLI01_28370</name>
</gene>
<evidence type="ECO:0000313" key="2">
    <source>
        <dbReference type="EMBL" id="GEC76692.1"/>
    </source>
</evidence>
<dbReference type="Proteomes" id="UP000317410">
    <property type="component" value="Unassembled WGS sequence"/>
</dbReference>
<dbReference type="AlphaFoldDB" id="A0A4Y4BB07"/>
<organism evidence="2 3">
    <name type="scientific">Microbacterium maritypicum</name>
    <name type="common">Microbacterium liquefaciens</name>
    <dbReference type="NCBI Taxonomy" id="33918"/>
    <lineage>
        <taxon>Bacteria</taxon>
        <taxon>Bacillati</taxon>
        <taxon>Actinomycetota</taxon>
        <taxon>Actinomycetes</taxon>
        <taxon>Micrococcales</taxon>
        <taxon>Microbacteriaceae</taxon>
        <taxon>Microbacterium</taxon>
    </lineage>
</organism>
<dbReference type="SUPFAM" id="SSF46785">
    <property type="entry name" value="Winged helix' DNA-binding domain"/>
    <property type="match status" value="1"/>
</dbReference>
<proteinExistence type="predicted"/>
<comment type="caution">
    <text evidence="2">The sequence shown here is derived from an EMBL/GenBank/DDBJ whole genome shotgun (WGS) entry which is preliminary data.</text>
</comment>
<feature type="domain" description="HTH iclR-type" evidence="1">
    <location>
        <begin position="22"/>
        <end position="64"/>
    </location>
</feature>
<dbReference type="Gene3D" id="1.10.10.10">
    <property type="entry name" value="Winged helix-like DNA-binding domain superfamily/Winged helix DNA-binding domain"/>
    <property type="match status" value="1"/>
</dbReference>